<dbReference type="RefSeq" id="WP_012599548.1">
    <property type="nucleotide sequence ID" value="NC_011737.1"/>
</dbReference>
<reference evidence="3" key="3">
    <citation type="journal article" date="2011" name="MBio">
        <title>Novel metabolic attributes of the genus Cyanothece, comprising a group of unicellular nitrogen-fixing Cyanobacteria.</title>
        <authorList>
            <person name="Bandyopadhyay A."/>
            <person name="Elvitigala T."/>
            <person name="Welsh E."/>
            <person name="Stockel J."/>
            <person name="Liberton M."/>
            <person name="Min H."/>
            <person name="Sherman L.A."/>
            <person name="Pakrasi H.B."/>
        </authorList>
    </citation>
    <scope>NUCLEOTIDE SEQUENCE [LARGE SCALE GENOMIC DNA]</scope>
    <source>
        <strain evidence="3">PCC 7424</strain>
        <plasmid evidence="3">pP742401</plasmid>
        <plasmid evidence="3">pP742402</plasmid>
    </source>
</reference>
<gene>
    <name evidence="2" type="ordered locus">PCC7424_5470</name>
    <name evidence="1" type="ordered locus">PCC7424_5671</name>
</gene>
<evidence type="ECO:0000313" key="3">
    <source>
        <dbReference type="Proteomes" id="UP000002384"/>
    </source>
</evidence>
<dbReference type="KEGG" id="cyc:PCC7424_5470"/>
<dbReference type="AlphaFoldDB" id="B7KLR6"/>
<keyword evidence="1" id="KW-0614">Plasmid</keyword>
<protein>
    <submittedName>
        <fullName evidence="1">Uncharacterized protein</fullName>
    </submittedName>
</protein>
<sequence>MSQQNEEKPLNSESLICDLIEDETLKTEMLNDIICIVSALNYSHFKIDSKEQVY</sequence>
<geneLocation type="plasmid" evidence="1 3">
    <name>pP742401</name>
</geneLocation>
<dbReference type="EMBL" id="CP001293">
    <property type="protein sequence ID" value="ACK74041.1"/>
    <property type="molecule type" value="Genomic_DNA"/>
</dbReference>
<dbReference type="KEGG" id="cyc:PCC7424_5671"/>
<organism evidence="1 3">
    <name type="scientific">Gloeothece citriformis (strain PCC 7424)</name>
    <name type="common">Cyanothece sp. (strain PCC 7424)</name>
    <dbReference type="NCBI Taxonomy" id="65393"/>
    <lineage>
        <taxon>Bacteria</taxon>
        <taxon>Bacillati</taxon>
        <taxon>Cyanobacteriota</taxon>
        <taxon>Cyanophyceae</taxon>
        <taxon>Oscillatoriophycideae</taxon>
        <taxon>Chroococcales</taxon>
        <taxon>Aphanothecaceae</taxon>
        <taxon>Gloeothece</taxon>
        <taxon>Gloeothece citriformis</taxon>
    </lineage>
</organism>
<proteinExistence type="predicted"/>
<evidence type="ECO:0000313" key="1">
    <source>
        <dbReference type="EMBL" id="ACK73738.1"/>
    </source>
</evidence>
<name>B7KLR6_GLOC7</name>
<accession>B7KLR6</accession>
<keyword evidence="3" id="KW-1185">Reference proteome</keyword>
<reference evidence="1" key="1">
    <citation type="submission" date="2008-12" db="EMBL/GenBank/DDBJ databases">
        <title>Complete sequence of plasmid1 of Cyanothece sp. PCC 7424.</title>
        <authorList>
            <consortium name="US DOE Joint Genome Institute"/>
            <person name="Lucas S."/>
            <person name="Copeland A."/>
            <person name="Lapidus A."/>
            <person name="Glavina del Rio T."/>
            <person name="Dalin E."/>
            <person name="Tice H."/>
            <person name="Bruce D."/>
            <person name="Goodwin L."/>
            <person name="Pitluck S."/>
            <person name="Chertkov O."/>
            <person name="Brettin T."/>
            <person name="Detter J.C."/>
            <person name="Han C."/>
            <person name="Larimer F."/>
            <person name="Land M."/>
            <person name="Hauser L."/>
            <person name="Kyrpides N."/>
            <person name="Mikhailova N."/>
            <person name="Liberton M."/>
            <person name="Stoeckel J."/>
            <person name="Banerjee A."/>
            <person name="Singh A."/>
            <person name="Page L."/>
            <person name="Sato H."/>
            <person name="Zhao L."/>
            <person name="Sherman L."/>
            <person name="Pakrasi H."/>
            <person name="Richardson P."/>
        </authorList>
    </citation>
    <scope>NUCLEOTIDE SEQUENCE</scope>
    <source>
        <strain evidence="1">PCC 7424</strain>
        <plasmid evidence="1">pP742401</plasmid>
    </source>
</reference>
<geneLocation type="plasmid" evidence="2 3">
    <name>pP742402</name>
</geneLocation>
<dbReference type="Proteomes" id="UP000002384">
    <property type="component" value="Plasmid pP742401"/>
</dbReference>
<dbReference type="HOGENOM" id="CLU_3042580_0_0_3"/>
<reference evidence="2" key="2">
    <citation type="submission" date="2008-12" db="EMBL/GenBank/DDBJ databases">
        <title>Complete sequence of plasmid2 of Cyanothece sp. PCC 7424.</title>
        <authorList>
            <consortium name="US DOE Joint Genome Institute"/>
            <person name="Lucas S."/>
            <person name="Copeland A."/>
            <person name="Lapidus A."/>
            <person name="Glavina del Rio T."/>
            <person name="Dalin E."/>
            <person name="Tice H."/>
            <person name="Bruce D."/>
            <person name="Goodwin L."/>
            <person name="Pitluck S."/>
            <person name="Chertkov O."/>
            <person name="Brettin T."/>
            <person name="Detter J.C."/>
            <person name="Han C."/>
            <person name="Larimer F."/>
            <person name="Land M."/>
            <person name="Hauser L."/>
            <person name="Kyrpides N."/>
            <person name="Mikhailova N."/>
            <person name="Liberton M."/>
            <person name="Stoeckel J."/>
            <person name="Banerjee A."/>
            <person name="Singh A."/>
            <person name="Page L."/>
            <person name="Sato H."/>
            <person name="Zhao L."/>
            <person name="Sherman L."/>
            <person name="Pakrasi H."/>
            <person name="Richardson P."/>
        </authorList>
    </citation>
    <scope>NUCLEOTIDE SEQUENCE</scope>
    <source>
        <strain evidence="2">PCC 7424</strain>
        <plasmid evidence="2">pP742402</plasmid>
    </source>
</reference>
<dbReference type="EMBL" id="CP001292">
    <property type="protein sequence ID" value="ACK73738.1"/>
    <property type="molecule type" value="Genomic_DNA"/>
</dbReference>
<evidence type="ECO:0000313" key="2">
    <source>
        <dbReference type="EMBL" id="ACK74041.1"/>
    </source>
</evidence>
<dbReference type="Proteomes" id="UP000002384">
    <property type="component" value="Plasmid pP742402"/>
</dbReference>